<sequence length="155" mass="17664">MDQSQQHKLIVKILIGAAWADRHLEAAELAFLRQLLERYGMSRDRELRTLLESPIPLEVTERWVVDYLRDSSESERLQLLAKIGKVLIADDEVSDVEHDLLDDYHDLMAQIPAINPPEPQDVQEIAHSIGHDVTQVVQKIGAFIGKLIHRSKSKS</sequence>
<gene>
    <name evidence="1" type="ORF">QQ91_0004865</name>
</gene>
<protein>
    <submittedName>
        <fullName evidence="1">TerB family tellurite resistance protein</fullName>
    </submittedName>
</protein>
<dbReference type="RefSeq" id="WP_166280648.1">
    <property type="nucleotide sequence ID" value="NZ_JTHE03000034.1"/>
</dbReference>
<dbReference type="AlphaFoldDB" id="A0ABD4T0A8"/>
<dbReference type="InterPro" id="IPR029024">
    <property type="entry name" value="TerB-like"/>
</dbReference>
<comment type="caution">
    <text evidence="1">The sequence shown here is derived from an EMBL/GenBank/DDBJ whole genome shotgun (WGS) entry which is preliminary data.</text>
</comment>
<reference evidence="1 2" key="1">
    <citation type="journal article" date="2015" name="Genome Announc.">
        <title>Draft Genome Sequence of Filamentous Marine Cyanobacterium Lyngbya confervoides Strain BDU141951.</title>
        <authorList>
            <person name="Chandrababunaidu M.M."/>
            <person name="Sen D."/>
            <person name="Tripathy S."/>
        </authorList>
    </citation>
    <scope>NUCLEOTIDE SEQUENCE [LARGE SCALE GENOMIC DNA]</scope>
    <source>
        <strain evidence="1 2">BDU141951</strain>
    </source>
</reference>
<accession>A0ABD4T0A8</accession>
<dbReference type="SUPFAM" id="SSF158682">
    <property type="entry name" value="TerB-like"/>
    <property type="match status" value="1"/>
</dbReference>
<proteinExistence type="predicted"/>
<organism evidence="1 2">
    <name type="scientific">Lyngbya confervoides BDU141951</name>
    <dbReference type="NCBI Taxonomy" id="1574623"/>
    <lineage>
        <taxon>Bacteria</taxon>
        <taxon>Bacillati</taxon>
        <taxon>Cyanobacteriota</taxon>
        <taxon>Cyanophyceae</taxon>
        <taxon>Oscillatoriophycideae</taxon>
        <taxon>Oscillatoriales</taxon>
        <taxon>Microcoleaceae</taxon>
        <taxon>Lyngbya</taxon>
    </lineage>
</organism>
<dbReference type="EMBL" id="JTHE03000034">
    <property type="protein sequence ID" value="MCM1982161.1"/>
    <property type="molecule type" value="Genomic_DNA"/>
</dbReference>
<dbReference type="Proteomes" id="UP000031561">
    <property type="component" value="Unassembled WGS sequence"/>
</dbReference>
<evidence type="ECO:0000313" key="2">
    <source>
        <dbReference type="Proteomes" id="UP000031561"/>
    </source>
</evidence>
<keyword evidence="2" id="KW-1185">Reference proteome</keyword>
<dbReference type="Gene3D" id="1.10.3680.10">
    <property type="entry name" value="TerB-like"/>
    <property type="match status" value="1"/>
</dbReference>
<evidence type="ECO:0000313" key="1">
    <source>
        <dbReference type="EMBL" id="MCM1982161.1"/>
    </source>
</evidence>
<dbReference type="CDD" id="cd07177">
    <property type="entry name" value="terB_like"/>
    <property type="match status" value="1"/>
</dbReference>
<name>A0ABD4T0A8_9CYAN</name>